<accession>A0A2S3UYC8</accession>
<comment type="caution">
    <text evidence="2">The sequence shown here is derived from an EMBL/GenBank/DDBJ whole genome shotgun (WGS) entry which is preliminary data.</text>
</comment>
<dbReference type="NCBIfam" id="TIGR02318">
    <property type="entry name" value="phosphono_phnM"/>
    <property type="match status" value="1"/>
</dbReference>
<dbReference type="PANTHER" id="PTHR43135:SF3">
    <property type="entry name" value="ALPHA-D-RIBOSE 1-METHYLPHOSPHONATE 5-TRIPHOSPHATE DIPHOSPHATASE"/>
    <property type="match status" value="1"/>
</dbReference>
<dbReference type="AlphaFoldDB" id="A0A2S3UYC8"/>
<dbReference type="NCBIfam" id="NF011983">
    <property type="entry name" value="PRK15446.1-4"/>
    <property type="match status" value="1"/>
</dbReference>
<dbReference type="Gene3D" id="3.20.20.140">
    <property type="entry name" value="Metal-dependent hydrolases"/>
    <property type="match status" value="2"/>
</dbReference>
<dbReference type="InterPro" id="IPR032466">
    <property type="entry name" value="Metal_Hydrolase"/>
</dbReference>
<dbReference type="SUPFAM" id="SSF51556">
    <property type="entry name" value="Metallo-dependent hydrolases"/>
    <property type="match status" value="1"/>
</dbReference>
<dbReference type="RefSeq" id="WP_103221726.1">
    <property type="nucleotide sequence ID" value="NZ_PPCN01000002.1"/>
</dbReference>
<evidence type="ECO:0000313" key="3">
    <source>
        <dbReference type="Proteomes" id="UP000236959"/>
    </source>
</evidence>
<name>A0A2S3UYC8_9HYPH</name>
<dbReference type="NCBIfam" id="NF011984">
    <property type="entry name" value="PRK15446.1-5"/>
    <property type="match status" value="1"/>
</dbReference>
<dbReference type="PIRSF" id="PIRSF038971">
    <property type="entry name" value="PhnM"/>
    <property type="match status" value="1"/>
</dbReference>
<dbReference type="EMBL" id="PPCN01000002">
    <property type="protein sequence ID" value="POF32728.1"/>
    <property type="molecule type" value="Genomic_DNA"/>
</dbReference>
<dbReference type="InterPro" id="IPR051781">
    <property type="entry name" value="Metallo-dep_Hydrolase"/>
</dbReference>
<dbReference type="OrthoDB" id="9785413at2"/>
<organism evidence="2 3">
    <name type="scientific">Roseibium marinum</name>
    <dbReference type="NCBI Taxonomy" id="281252"/>
    <lineage>
        <taxon>Bacteria</taxon>
        <taxon>Pseudomonadati</taxon>
        <taxon>Pseudomonadota</taxon>
        <taxon>Alphaproteobacteria</taxon>
        <taxon>Hyphomicrobiales</taxon>
        <taxon>Stappiaceae</taxon>
        <taxon>Roseibium</taxon>
    </lineage>
</organism>
<feature type="domain" description="Amidohydrolase 3" evidence="1">
    <location>
        <begin position="172"/>
        <end position="380"/>
    </location>
</feature>
<sequence>MSTHPKVFRNARLVLADEVIDGSLSLDGNGLIEAIGSPTEADGHDCDGDYLLPGLIELHTDHLETHYAPRPKVRWNAISAVQAHDAQIACAGITTVFDALRVGMDEDADLRYPDMRILADAIETGQKEHRLRADHFIHLRCEVSAPDVLEAFEVFRDDDSIRLISLMDHTPGQRQFVSLDSYKIYYQGKKGFSDAEMDEFIRRRKERASGLAPENRKQLSAIAQKRGITIASHDDATRDHVDEAIDLHTRIAEFPTTAEAAKASHEAGMAVLMGAPNVVRGGSHSGNVSAKELAEAGYLDVLSSDYVPVSLIQAAFQLADEVEAISLPKAVAMVTSTPAKAIGLKDRGVLQPGLRADLIQVKLVGDVPIVRGVWRQGRRVA</sequence>
<dbReference type="InterPro" id="IPR012696">
    <property type="entry name" value="PhnM"/>
</dbReference>
<evidence type="ECO:0000313" key="2">
    <source>
        <dbReference type="EMBL" id="POF32728.1"/>
    </source>
</evidence>
<evidence type="ECO:0000259" key="1">
    <source>
        <dbReference type="Pfam" id="PF07969"/>
    </source>
</evidence>
<dbReference type="SUPFAM" id="SSF51338">
    <property type="entry name" value="Composite domain of metallo-dependent hydrolases"/>
    <property type="match status" value="1"/>
</dbReference>
<proteinExistence type="predicted"/>
<dbReference type="PANTHER" id="PTHR43135">
    <property type="entry name" value="ALPHA-D-RIBOSE 1-METHYLPHOSPHONATE 5-TRIPHOSPHATE DIPHOSPHATASE"/>
    <property type="match status" value="1"/>
</dbReference>
<keyword evidence="3" id="KW-1185">Reference proteome</keyword>
<dbReference type="NCBIfam" id="NF011990">
    <property type="entry name" value="PRK15446.2-6"/>
    <property type="match status" value="1"/>
</dbReference>
<reference evidence="2 3" key="1">
    <citation type="submission" date="2018-01" db="EMBL/GenBank/DDBJ databases">
        <title>Genomic Encyclopedia of Archaeal and Bacterial Type Strains, Phase II (KMG-II): from individual species to whole genera.</title>
        <authorList>
            <person name="Goeker M."/>
        </authorList>
    </citation>
    <scope>NUCLEOTIDE SEQUENCE [LARGE SCALE GENOMIC DNA]</scope>
    <source>
        <strain evidence="2 3">DSM 17023</strain>
    </source>
</reference>
<dbReference type="Proteomes" id="UP000236959">
    <property type="component" value="Unassembled WGS sequence"/>
</dbReference>
<dbReference type="NCBIfam" id="NF011987">
    <property type="entry name" value="PRK15446.2-3"/>
    <property type="match status" value="1"/>
</dbReference>
<dbReference type="NCBIfam" id="NF011981">
    <property type="entry name" value="PRK15446.1-2"/>
    <property type="match status" value="1"/>
</dbReference>
<dbReference type="Gene3D" id="2.30.40.10">
    <property type="entry name" value="Urease, subunit C, domain 1"/>
    <property type="match status" value="1"/>
</dbReference>
<dbReference type="GO" id="GO:0019700">
    <property type="term" value="P:organic phosphonate catabolic process"/>
    <property type="evidence" value="ECO:0007669"/>
    <property type="project" value="InterPro"/>
</dbReference>
<gene>
    <name evidence="2" type="ORF">CLV41_102132</name>
</gene>
<dbReference type="Pfam" id="PF07969">
    <property type="entry name" value="Amidohydro_3"/>
    <property type="match status" value="1"/>
</dbReference>
<protein>
    <submittedName>
        <fullName evidence="2">Alpha-D-ribose 1-methylphosphonate 5-triphosphate diphosphatase</fullName>
    </submittedName>
</protein>
<dbReference type="GO" id="GO:0016810">
    <property type="term" value="F:hydrolase activity, acting on carbon-nitrogen (but not peptide) bonds"/>
    <property type="evidence" value="ECO:0007669"/>
    <property type="project" value="InterPro"/>
</dbReference>
<dbReference type="CDD" id="cd01306">
    <property type="entry name" value="PhnM"/>
    <property type="match status" value="1"/>
</dbReference>
<dbReference type="InterPro" id="IPR011059">
    <property type="entry name" value="Metal-dep_hydrolase_composite"/>
</dbReference>
<dbReference type="InterPro" id="IPR013108">
    <property type="entry name" value="Amidohydro_3"/>
</dbReference>